<organism evidence="8 9">
    <name type="scientific">Sparus aurata</name>
    <name type="common">Gilthead sea bream</name>
    <dbReference type="NCBI Taxonomy" id="8175"/>
    <lineage>
        <taxon>Eukaryota</taxon>
        <taxon>Metazoa</taxon>
        <taxon>Chordata</taxon>
        <taxon>Craniata</taxon>
        <taxon>Vertebrata</taxon>
        <taxon>Euteleostomi</taxon>
        <taxon>Actinopterygii</taxon>
        <taxon>Neopterygii</taxon>
        <taxon>Teleostei</taxon>
        <taxon>Neoteleostei</taxon>
        <taxon>Acanthomorphata</taxon>
        <taxon>Eupercaria</taxon>
        <taxon>Spariformes</taxon>
        <taxon>Sparidae</taxon>
        <taxon>Sparus</taxon>
    </lineage>
</organism>
<feature type="compositionally biased region" description="Low complexity" evidence="4">
    <location>
        <begin position="965"/>
        <end position="982"/>
    </location>
</feature>
<dbReference type="InterPro" id="IPR039360">
    <property type="entry name" value="Ras_GTPase"/>
</dbReference>
<dbReference type="InterPro" id="IPR021887">
    <property type="entry name" value="DAB2P_C"/>
</dbReference>
<evidence type="ECO:0000256" key="4">
    <source>
        <dbReference type="SAM" id="MobiDB-lite"/>
    </source>
</evidence>
<reference evidence="8" key="1">
    <citation type="submission" date="2021-04" db="EMBL/GenBank/DDBJ databases">
        <authorList>
            <consortium name="Wellcome Sanger Institute Data Sharing"/>
        </authorList>
    </citation>
    <scope>NUCLEOTIDE SEQUENCE [LARGE SCALE GENOMIC DNA]</scope>
</reference>
<feature type="region of interest" description="Disordered" evidence="4">
    <location>
        <begin position="818"/>
        <end position="838"/>
    </location>
</feature>
<feature type="compositionally biased region" description="Basic and acidic residues" evidence="4">
    <location>
        <begin position="1147"/>
        <end position="1157"/>
    </location>
</feature>
<gene>
    <name evidence="8" type="primary">RASAL2</name>
    <name evidence="8" type="synonym">rasal2</name>
</gene>
<feature type="region of interest" description="Disordered" evidence="4">
    <location>
        <begin position="1283"/>
        <end position="1311"/>
    </location>
</feature>
<evidence type="ECO:0000256" key="1">
    <source>
        <dbReference type="ARBA" id="ARBA00022468"/>
    </source>
</evidence>
<dbReference type="CDD" id="cd04013">
    <property type="entry name" value="C2_SynGAP_like"/>
    <property type="match status" value="1"/>
</dbReference>
<dbReference type="Pfam" id="PF12004">
    <property type="entry name" value="DAB2P_C"/>
    <property type="match status" value="1"/>
</dbReference>
<feature type="region of interest" description="Disordered" evidence="4">
    <location>
        <begin position="187"/>
        <end position="227"/>
    </location>
</feature>
<dbReference type="FunFam" id="1.10.506.10:FF:000001">
    <property type="entry name" value="Ras GTPase-activating protein nGAP isoform 2"/>
    <property type="match status" value="1"/>
</dbReference>
<sequence>MSEPGTGSGPARTAVRKVGSDAAQRASSISSFISSFSQRISRVLRDEPQTEGAESDVKGPPAHRFSCGQSPYTDSGSWDRKFCILTDSQLILLNKDDEALGDTQESPTNSSKGRSLRRTVSVPSEGQFPDFPAEGAAMLEVSSERSPRRRSISGLSSEKSVAVDNPNSSPFKVPGFFSKRLKGSIKRTKSQTKLDRNTSFRLPSLRPADADRSRGLPKLKESTSHESLLSPGSAVEALDLSMEEDVFIKPLHSSILGQEFCFEVTYSGGSKCFSCTSASERDKWMENLRRTIQPNKDNCRRAENLLRLWIIEAKDLPPKKKYFCELCLDDVLYARTTSKTRHDSLFWGEYFDFSSLPAMHSITVHIYRDVDKKKKKDKNNYVGLVNIPVAGVTGRQFVEKWYPVSTPTTSKAKGGGPSIRIKSRFQTISILPMEQYKEFAEFVTNNYTMLCSVLEPVISVKNKEEMACALVHILQSTGRAKDFLTDLVMAEVDRCADHDVLIFRENTLATKAIEEYLKLVGQKYLHDALGEFIKALYESDENCEVDPSRCSGGDLAEHQSNLKMCCELAFCKIINSYCVFPRELKEVFASWKQQCVARGHQQDISKRLISASLFLRFLCPAIMSPSLFYLMQEYPDDRTSRTLTLIAKVIQNLANFTKFGNKEEYMAFMNDFLEHEWAGMMRFLSEISNPETLSNTPGFEGYIDLGRELSVLHALLWEVVSQLDKGENSFLQATVAKLGPLPRILGDISRCLATPTPVQQQLRRFQDHNSAHNISGSLSSGLQRIFEDPADSHCEVRSLQSPVSELGYVRGQRPLLAQQHPSAHTSFSDHEERDGVLPNGRSISLVDLQDAQNLHGPAGPMPHHEAPPRLSRAGSQASIGHAPPPLNYALSNPLTPQPAPHQIKVPPRDGQPQSAPQVRRPLHPSLSQQRSLQPLSFQNPVYHLSNPAHSLSTHSAHSLRHDSSSENLSTESSHNSHSNSDDFGSQVGVKGRVASNSSLDELGSRRSTQSEECSTPRRHALPDLPPGAATAVAIPRQSTTAGTAHIVKVEQQSRGGGGAKTPRSLPHSASLRSSSSANTEPTPTTTHSPRQPSNCSVENVAPPPRSISKQPPQVTSPVEAVAVAMSPVERTAAWVLNNGQYDEEEGGERSREEGRNTEKYELEISRLKERLRVSGRRLEEYERRLLAQEQQMQKLLLEYKHRLEDSEERLRRQQEEKDSQMKSIICRLMAVEEELKRDHAEMQAVIEAKQKIIDAQEKRIDSLDAANSRLMAALTQVKERYSTPNLRNGLSPTNPTKLSITENGEFKNSSC</sequence>
<reference evidence="8" key="3">
    <citation type="submission" date="2025-09" db="UniProtKB">
        <authorList>
            <consortium name="Ensembl"/>
        </authorList>
    </citation>
    <scope>IDENTIFICATION</scope>
</reference>
<dbReference type="PROSITE" id="PS50003">
    <property type="entry name" value="PH_DOMAIN"/>
    <property type="match status" value="1"/>
</dbReference>
<dbReference type="Pfam" id="PF00616">
    <property type="entry name" value="RasGAP"/>
    <property type="match status" value="2"/>
</dbReference>
<keyword evidence="1" id="KW-0343">GTPase activation</keyword>
<dbReference type="InterPro" id="IPR001849">
    <property type="entry name" value="PH_domain"/>
</dbReference>
<dbReference type="SUPFAM" id="SSF49562">
    <property type="entry name" value="C2 domain (Calcium/lipid-binding domain, CaLB)"/>
    <property type="match status" value="1"/>
</dbReference>
<dbReference type="PROSITE" id="PS50004">
    <property type="entry name" value="C2"/>
    <property type="match status" value="1"/>
</dbReference>
<dbReference type="CDD" id="cd05136">
    <property type="entry name" value="RasGAP_DAB2IP"/>
    <property type="match status" value="1"/>
</dbReference>
<dbReference type="Gene3D" id="1.10.506.10">
    <property type="entry name" value="GTPase Activation - p120gap, domain 1"/>
    <property type="match status" value="2"/>
</dbReference>
<dbReference type="SUPFAM" id="SSF50729">
    <property type="entry name" value="PH domain-like"/>
    <property type="match status" value="1"/>
</dbReference>
<accession>A0A671U2L8</accession>
<dbReference type="OMA" id="HAAQMDH"/>
<feature type="region of interest" description="Disordered" evidence="4">
    <location>
        <begin position="98"/>
        <end position="166"/>
    </location>
</feature>
<keyword evidence="3" id="KW-0175">Coiled coil</keyword>
<protein>
    <submittedName>
        <fullName evidence="8">RAS protein activator like 2</fullName>
    </submittedName>
</protein>
<dbReference type="FunFam" id="2.60.40.150:FF:000010">
    <property type="entry name" value="Ras GTPase-activating protein nGAP isoform 2"/>
    <property type="match status" value="1"/>
</dbReference>
<dbReference type="Pfam" id="PF25321">
    <property type="entry name" value="PH_RASGAP"/>
    <property type="match status" value="1"/>
</dbReference>
<evidence type="ECO:0000259" key="6">
    <source>
        <dbReference type="PROSITE" id="PS50004"/>
    </source>
</evidence>
<dbReference type="PROSITE" id="PS50018">
    <property type="entry name" value="RAS_GTPASE_ACTIV_2"/>
    <property type="match status" value="1"/>
</dbReference>
<evidence type="ECO:0000256" key="2">
    <source>
        <dbReference type="ARBA" id="ARBA00022553"/>
    </source>
</evidence>
<feature type="domain" description="C2" evidence="6">
    <location>
        <begin position="284"/>
        <end position="402"/>
    </location>
</feature>
<dbReference type="Proteomes" id="UP000472265">
    <property type="component" value="Chromosome 21"/>
</dbReference>
<dbReference type="SUPFAM" id="SSF48350">
    <property type="entry name" value="GTPase activation domain, GAP"/>
    <property type="match status" value="1"/>
</dbReference>
<dbReference type="InterPro" id="IPR035892">
    <property type="entry name" value="C2_domain_sf"/>
</dbReference>
<dbReference type="InterPro" id="IPR057606">
    <property type="entry name" value="SynGAP1-like_PH"/>
</dbReference>
<dbReference type="Ensembl" id="ENSSAUT00010008478.1">
    <property type="protein sequence ID" value="ENSSAUP00010007935.1"/>
    <property type="gene ID" value="ENSSAUG00010003917.1"/>
</dbReference>
<dbReference type="Pfam" id="PF00168">
    <property type="entry name" value="C2"/>
    <property type="match status" value="1"/>
</dbReference>
<dbReference type="PANTHER" id="PTHR10194">
    <property type="entry name" value="RAS GTPASE-ACTIVATING PROTEINS"/>
    <property type="match status" value="1"/>
</dbReference>
<feature type="compositionally biased region" description="Polar residues" evidence="4">
    <location>
        <begin position="994"/>
        <end position="1013"/>
    </location>
</feature>
<feature type="coiled-coil region" evidence="3">
    <location>
        <begin position="1164"/>
        <end position="1273"/>
    </location>
</feature>
<dbReference type="InterPro" id="IPR023152">
    <property type="entry name" value="RasGAP_CS"/>
</dbReference>
<feature type="compositionally biased region" description="Low complexity" evidence="4">
    <location>
        <begin position="1062"/>
        <end position="1077"/>
    </location>
</feature>
<dbReference type="CDD" id="cd22265">
    <property type="entry name" value="UDM1_RNF168"/>
    <property type="match status" value="1"/>
</dbReference>
<proteinExistence type="predicted"/>
<feature type="compositionally biased region" description="Polar residues" evidence="4">
    <location>
        <begin position="103"/>
        <end position="113"/>
    </location>
</feature>
<feature type="region of interest" description="Disordered" evidence="4">
    <location>
        <begin position="1"/>
        <end position="28"/>
    </location>
</feature>
<name>A0A671U2L8_SPAAU</name>
<feature type="region of interest" description="Disordered" evidence="4">
    <location>
        <begin position="1136"/>
        <end position="1157"/>
    </location>
</feature>
<reference evidence="8" key="2">
    <citation type="submission" date="2025-08" db="UniProtKB">
        <authorList>
            <consortium name="Ensembl"/>
        </authorList>
    </citation>
    <scope>IDENTIFICATION</scope>
</reference>
<feature type="domain" description="PH" evidence="5">
    <location>
        <begin position="63"/>
        <end position="293"/>
    </location>
</feature>
<evidence type="ECO:0000313" key="9">
    <source>
        <dbReference type="Proteomes" id="UP000472265"/>
    </source>
</evidence>
<evidence type="ECO:0000259" key="5">
    <source>
        <dbReference type="PROSITE" id="PS50003"/>
    </source>
</evidence>
<keyword evidence="9" id="KW-1185">Reference proteome</keyword>
<feature type="region of interest" description="Disordered" evidence="4">
    <location>
        <begin position="852"/>
        <end position="1028"/>
    </location>
</feature>
<dbReference type="InterPro" id="IPR001936">
    <property type="entry name" value="RasGAP_dom"/>
</dbReference>
<evidence type="ECO:0000313" key="8">
    <source>
        <dbReference type="Ensembl" id="ENSSAUP00010007935.1"/>
    </source>
</evidence>
<dbReference type="GeneTree" id="ENSGT00940000157702"/>
<dbReference type="InterPro" id="IPR008936">
    <property type="entry name" value="Rho_GTPase_activation_prot"/>
</dbReference>
<dbReference type="Gene3D" id="2.60.40.150">
    <property type="entry name" value="C2 domain"/>
    <property type="match status" value="1"/>
</dbReference>
<dbReference type="InterPro" id="IPR000008">
    <property type="entry name" value="C2_dom"/>
</dbReference>
<dbReference type="SMART" id="SM00233">
    <property type="entry name" value="PH"/>
    <property type="match status" value="1"/>
</dbReference>
<dbReference type="InParanoid" id="A0A671U2L8"/>
<keyword evidence="2" id="KW-0597">Phosphoprotein</keyword>
<feature type="domain" description="Ras-GAP" evidence="7">
    <location>
        <begin position="462"/>
        <end position="655"/>
    </location>
</feature>
<dbReference type="PANTHER" id="PTHR10194:SF52">
    <property type="entry name" value="RAS GTPASE-ACTIVATING PROTEIN NGAP"/>
    <property type="match status" value="1"/>
</dbReference>
<dbReference type="SMART" id="SM00323">
    <property type="entry name" value="RasGAP"/>
    <property type="match status" value="1"/>
</dbReference>
<feature type="compositionally biased region" description="Polar residues" evidence="4">
    <location>
        <begin position="154"/>
        <end position="166"/>
    </location>
</feature>
<dbReference type="SMART" id="SM00239">
    <property type="entry name" value="C2"/>
    <property type="match status" value="1"/>
</dbReference>
<evidence type="ECO:0000256" key="3">
    <source>
        <dbReference type="SAM" id="Coils"/>
    </source>
</evidence>
<feature type="compositionally biased region" description="Polar residues" evidence="4">
    <location>
        <begin position="1078"/>
        <end position="1097"/>
    </location>
</feature>
<feature type="compositionally biased region" description="Low complexity" evidence="4">
    <location>
        <begin position="923"/>
        <end position="938"/>
    </location>
</feature>
<feature type="compositionally biased region" description="Basic and acidic residues" evidence="4">
    <location>
        <begin position="208"/>
        <end position="224"/>
    </location>
</feature>
<dbReference type="PROSITE" id="PS00509">
    <property type="entry name" value="RAS_GTPASE_ACTIV_1"/>
    <property type="match status" value="1"/>
</dbReference>
<feature type="region of interest" description="Disordered" evidence="4">
    <location>
        <begin position="43"/>
        <end position="74"/>
    </location>
</feature>
<feature type="region of interest" description="Disordered" evidence="4">
    <location>
        <begin position="1049"/>
        <end position="1115"/>
    </location>
</feature>
<evidence type="ECO:0000259" key="7">
    <source>
        <dbReference type="PROSITE" id="PS50018"/>
    </source>
</evidence>
<dbReference type="GO" id="GO:0005096">
    <property type="term" value="F:GTPase activator activity"/>
    <property type="evidence" value="ECO:0007669"/>
    <property type="project" value="UniProtKB-KW"/>
</dbReference>